<reference evidence="2" key="1">
    <citation type="submission" date="2015-09" db="EMBL/GenBank/DDBJ databases">
        <title>Draft Genome Sequences of Two Novel Amoeba-resistant Intranuclear Bacteria, Candidatus Berkiella cookevillensis and Candidatus Berkiella aquae.</title>
        <authorList>
            <person name="Mehari Y.T."/>
            <person name="Arivett B.A."/>
            <person name="Farone A.L."/>
            <person name="Gunderson J.H."/>
            <person name="Farone M.B."/>
        </authorList>
    </citation>
    <scope>NUCLEOTIDE SEQUENCE [LARGE SCALE GENOMIC DNA]</scope>
    <source>
        <strain evidence="2">CC99</strain>
    </source>
</reference>
<feature type="compositionally biased region" description="Basic and acidic residues" evidence="1">
    <location>
        <begin position="144"/>
        <end position="165"/>
    </location>
</feature>
<evidence type="ECO:0000313" key="4">
    <source>
        <dbReference type="Proteomes" id="UP000051494"/>
    </source>
</evidence>
<dbReference type="RefSeq" id="WP_057623879.1">
    <property type="nucleotide sequence ID" value="NZ_LKHV02000001.1"/>
</dbReference>
<reference evidence="3" key="3">
    <citation type="submission" date="2021-06" db="EMBL/GenBank/DDBJ databases">
        <title>Genomic Description and Analysis of Intracellular Bacteria, Candidatus Berkiella cookevillensis and Candidatus Berkiella aquae.</title>
        <authorList>
            <person name="Kidane D.T."/>
            <person name="Mehari Y.T."/>
            <person name="Rice F.C."/>
            <person name="Arivett B.A."/>
            <person name="Farone A.L."/>
            <person name="Berk S.G."/>
            <person name="Farone M.B."/>
        </authorList>
    </citation>
    <scope>NUCLEOTIDE SEQUENCE</scope>
    <source>
        <strain evidence="3">CC99</strain>
    </source>
</reference>
<dbReference type="Proteomes" id="UP000051494">
    <property type="component" value="Unassembled WGS sequence"/>
</dbReference>
<feature type="region of interest" description="Disordered" evidence="1">
    <location>
        <begin position="144"/>
        <end position="193"/>
    </location>
</feature>
<protein>
    <submittedName>
        <fullName evidence="2">Uncharacterized protein</fullName>
    </submittedName>
</protein>
<name>A0A0Q9YT93_9GAMM</name>
<comment type="caution">
    <text evidence="2">The sequence shown here is derived from an EMBL/GenBank/DDBJ whole genome shotgun (WGS) entry which is preliminary data.</text>
</comment>
<dbReference type="EMBL" id="LKHV02000001">
    <property type="protein sequence ID" value="MCS5708865.1"/>
    <property type="molecule type" value="Genomic_DNA"/>
</dbReference>
<gene>
    <name evidence="2" type="ORF">CC99x_00773</name>
    <name evidence="3" type="ORF">CC99x_008095</name>
</gene>
<evidence type="ECO:0000313" key="3">
    <source>
        <dbReference type="EMBL" id="MCS5708865.1"/>
    </source>
</evidence>
<dbReference type="AlphaFoldDB" id="A0A0Q9YT93"/>
<keyword evidence="4" id="KW-1185">Reference proteome</keyword>
<evidence type="ECO:0000313" key="2">
    <source>
        <dbReference type="EMBL" id="KRG19251.1"/>
    </source>
</evidence>
<organism evidence="2">
    <name type="scientific">Candidatus Berkiella cookevillensis</name>
    <dbReference type="NCBI Taxonomy" id="437022"/>
    <lineage>
        <taxon>Bacteria</taxon>
        <taxon>Pseudomonadati</taxon>
        <taxon>Pseudomonadota</taxon>
        <taxon>Gammaproteobacteria</taxon>
        <taxon>Candidatus Berkiellales</taxon>
        <taxon>Candidatus Berkiellaceae</taxon>
        <taxon>Candidatus Berkiella</taxon>
    </lineage>
</organism>
<dbReference type="EMBL" id="LKHV01000003">
    <property type="protein sequence ID" value="KRG19251.1"/>
    <property type="molecule type" value="Genomic_DNA"/>
</dbReference>
<sequence>MPKAERNILYQLNEFTEWLKRGGRARNTEEEVKHQVRKAKKKGGDFVEDLRAVADDMEKGAKRFINDLQNEPDDAEKLAREFEDKATNVLRKVDKVLADPAELSKEAKSILTQIEKTITSALSSVKSFFKGLFAYEPQKLLEDKSKSYSPKHDFSANREKREAIRAKYGLQKGQGNYKPDMRYSGGHQGARKK</sequence>
<proteinExistence type="predicted"/>
<reference evidence="3" key="2">
    <citation type="journal article" date="2016" name="Genome Announc.">
        <title>Draft Genome Sequences of Two Novel Amoeba-Resistant Intranuclear Bacteria, 'Candidatus Berkiella cookevillensis' and 'Candidatus Berkiella aquae'.</title>
        <authorList>
            <person name="Mehari Y.T."/>
            <person name="Arivett B.A."/>
            <person name="Farone A.L."/>
            <person name="Gunderson J.H."/>
            <person name="Farone M.B."/>
        </authorList>
    </citation>
    <scope>NUCLEOTIDE SEQUENCE</scope>
    <source>
        <strain evidence="3">CC99</strain>
    </source>
</reference>
<accession>A0A0Q9YT93</accession>
<evidence type="ECO:0000256" key="1">
    <source>
        <dbReference type="SAM" id="MobiDB-lite"/>
    </source>
</evidence>